<sequence length="211" mass="24884">MIFSPNDYPDNTSGGVTETLISPGTENFLELNAVSFFTEKAVRHFDIYDRKCIFKDEISALYNAYTYSDCIVDCKVKDIWETCGCQPFFYPIRNSHRLCTSSDNLCLHYHKTKWWSVMPHNMKEESEESRIFNFISNETWSLRCKNCYPSCDDVRYSLQTSSIVLRNDGETSFLKDIDIVNQSLVHIYFTKYGTLRLKQDRAYYWYELLSK</sequence>
<evidence type="ECO:0000256" key="8">
    <source>
        <dbReference type="ARBA" id="ARBA00023065"/>
    </source>
</evidence>
<evidence type="ECO:0000256" key="2">
    <source>
        <dbReference type="ARBA" id="ARBA00007193"/>
    </source>
</evidence>
<evidence type="ECO:0000256" key="3">
    <source>
        <dbReference type="ARBA" id="ARBA00022448"/>
    </source>
</evidence>
<keyword evidence="7" id="KW-0915">Sodium</keyword>
<evidence type="ECO:0000256" key="6">
    <source>
        <dbReference type="ARBA" id="ARBA00022989"/>
    </source>
</evidence>
<keyword evidence="8 12" id="KW-0406">Ion transport</keyword>
<keyword evidence="3 12" id="KW-0813">Transport</keyword>
<evidence type="ECO:0000256" key="4">
    <source>
        <dbReference type="ARBA" id="ARBA00022461"/>
    </source>
</evidence>
<protein>
    <submittedName>
        <fullName evidence="14">Sodium channel protein Nach-like</fullName>
    </submittedName>
</protein>
<reference evidence="14" key="1">
    <citation type="submission" date="2025-08" db="UniProtKB">
        <authorList>
            <consortium name="RefSeq"/>
        </authorList>
    </citation>
    <scope>IDENTIFICATION</scope>
</reference>
<dbReference type="RefSeq" id="XP_011494393.1">
    <property type="nucleotide sequence ID" value="XM_011496091.1"/>
</dbReference>
<dbReference type="PANTHER" id="PTHR11690">
    <property type="entry name" value="AMILORIDE-SENSITIVE SODIUM CHANNEL-RELATED"/>
    <property type="match status" value="1"/>
</dbReference>
<name>A0AAJ6VL57_9HYME</name>
<comment type="similarity">
    <text evidence="2 12">Belongs to the amiloride-sensitive sodium channel (TC 1.A.6) family.</text>
</comment>
<evidence type="ECO:0000256" key="1">
    <source>
        <dbReference type="ARBA" id="ARBA00004141"/>
    </source>
</evidence>
<dbReference type="Pfam" id="PF00858">
    <property type="entry name" value="ASC"/>
    <property type="match status" value="1"/>
</dbReference>
<dbReference type="AlphaFoldDB" id="A0AAJ6VL57"/>
<keyword evidence="10 12" id="KW-0739">Sodium transport</keyword>
<evidence type="ECO:0000313" key="13">
    <source>
        <dbReference type="Proteomes" id="UP000695007"/>
    </source>
</evidence>
<keyword evidence="6" id="KW-1133">Transmembrane helix</keyword>
<comment type="subcellular location">
    <subcellularLocation>
        <location evidence="1">Membrane</location>
        <topology evidence="1">Multi-pass membrane protein</topology>
    </subcellularLocation>
</comment>
<evidence type="ECO:0000256" key="12">
    <source>
        <dbReference type="RuleBase" id="RU000679"/>
    </source>
</evidence>
<evidence type="ECO:0000256" key="9">
    <source>
        <dbReference type="ARBA" id="ARBA00023136"/>
    </source>
</evidence>
<dbReference type="KEGG" id="csol:105359477"/>
<evidence type="ECO:0000256" key="5">
    <source>
        <dbReference type="ARBA" id="ARBA00022692"/>
    </source>
</evidence>
<evidence type="ECO:0000256" key="10">
    <source>
        <dbReference type="ARBA" id="ARBA00023201"/>
    </source>
</evidence>
<evidence type="ECO:0000313" key="14">
    <source>
        <dbReference type="RefSeq" id="XP_011494393.1"/>
    </source>
</evidence>
<keyword evidence="4 12" id="KW-0894">Sodium channel</keyword>
<evidence type="ECO:0000256" key="7">
    <source>
        <dbReference type="ARBA" id="ARBA00023053"/>
    </source>
</evidence>
<accession>A0AAJ6VL57</accession>
<keyword evidence="9" id="KW-0472">Membrane</keyword>
<dbReference type="InterPro" id="IPR001873">
    <property type="entry name" value="ENaC"/>
</dbReference>
<dbReference type="GO" id="GO:0015280">
    <property type="term" value="F:ligand-gated sodium channel activity"/>
    <property type="evidence" value="ECO:0007669"/>
    <property type="project" value="TreeGrafter"/>
</dbReference>
<keyword evidence="13" id="KW-1185">Reference proteome</keyword>
<gene>
    <name evidence="14" type="primary">LOC105359477</name>
</gene>
<evidence type="ECO:0000256" key="11">
    <source>
        <dbReference type="ARBA" id="ARBA00023303"/>
    </source>
</evidence>
<dbReference type="GeneID" id="105359477"/>
<dbReference type="Gene3D" id="1.10.287.820">
    <property type="entry name" value="Acid-sensing ion channel domain"/>
    <property type="match status" value="1"/>
</dbReference>
<proteinExistence type="inferred from homology"/>
<organism evidence="13 14">
    <name type="scientific">Ceratosolen solmsi marchali</name>
    <dbReference type="NCBI Taxonomy" id="326594"/>
    <lineage>
        <taxon>Eukaryota</taxon>
        <taxon>Metazoa</taxon>
        <taxon>Ecdysozoa</taxon>
        <taxon>Arthropoda</taxon>
        <taxon>Hexapoda</taxon>
        <taxon>Insecta</taxon>
        <taxon>Pterygota</taxon>
        <taxon>Neoptera</taxon>
        <taxon>Endopterygota</taxon>
        <taxon>Hymenoptera</taxon>
        <taxon>Apocrita</taxon>
        <taxon>Proctotrupomorpha</taxon>
        <taxon>Chalcidoidea</taxon>
        <taxon>Agaonidae</taxon>
        <taxon>Agaoninae</taxon>
        <taxon>Ceratosolen</taxon>
    </lineage>
</organism>
<dbReference type="Proteomes" id="UP000695007">
    <property type="component" value="Unplaced"/>
</dbReference>
<keyword evidence="5 12" id="KW-0812">Transmembrane</keyword>
<keyword evidence="11 12" id="KW-0407">Ion channel</keyword>
<dbReference type="GO" id="GO:0005886">
    <property type="term" value="C:plasma membrane"/>
    <property type="evidence" value="ECO:0007669"/>
    <property type="project" value="TreeGrafter"/>
</dbReference>
<dbReference type="PANTHER" id="PTHR11690:SF253">
    <property type="entry name" value="PICKPOCKET 18-RELATED"/>
    <property type="match status" value="1"/>
</dbReference>